<dbReference type="Proteomes" id="UP000242638">
    <property type="component" value="Unassembled WGS sequence"/>
</dbReference>
<name>A0A3P9QCT2_POERE</name>
<evidence type="ECO:0000313" key="1">
    <source>
        <dbReference type="Ensembl" id="ENSPREP00000031972.1"/>
    </source>
</evidence>
<reference evidence="2" key="1">
    <citation type="submission" date="2013-11" db="EMBL/GenBank/DDBJ databases">
        <title>The genomic landscape of the Guanapo guppy.</title>
        <authorList>
            <person name="Kuenstner A."/>
            <person name="Dreyer C."/>
        </authorList>
    </citation>
    <scope>NUCLEOTIDE SEQUENCE</scope>
    <source>
        <strain evidence="2">Guanapo</strain>
    </source>
</reference>
<organism evidence="1 2">
    <name type="scientific">Poecilia reticulata</name>
    <name type="common">Guppy</name>
    <name type="synonym">Acanthophacelus reticulatus</name>
    <dbReference type="NCBI Taxonomy" id="8081"/>
    <lineage>
        <taxon>Eukaryota</taxon>
        <taxon>Metazoa</taxon>
        <taxon>Chordata</taxon>
        <taxon>Craniata</taxon>
        <taxon>Vertebrata</taxon>
        <taxon>Euteleostomi</taxon>
        <taxon>Actinopterygii</taxon>
        <taxon>Neopterygii</taxon>
        <taxon>Teleostei</taxon>
        <taxon>Neoteleostei</taxon>
        <taxon>Acanthomorphata</taxon>
        <taxon>Ovalentaria</taxon>
        <taxon>Atherinomorphae</taxon>
        <taxon>Cyprinodontiformes</taxon>
        <taxon>Poeciliidae</taxon>
        <taxon>Poeciliinae</taxon>
        <taxon>Poecilia</taxon>
    </lineage>
</organism>
<dbReference type="PANTHER" id="PTHR14947">
    <property type="entry name" value="ZINC FINGER PROTEIN"/>
    <property type="match status" value="1"/>
</dbReference>
<dbReference type="PANTHER" id="PTHR14947:SF24">
    <property type="entry name" value="ZINC FINGER PROTEIN 781-RELATED"/>
    <property type="match status" value="1"/>
</dbReference>
<reference evidence="1" key="3">
    <citation type="submission" date="2025-09" db="UniProtKB">
        <authorList>
            <consortium name="Ensembl"/>
        </authorList>
    </citation>
    <scope>IDENTIFICATION</scope>
    <source>
        <strain evidence="1">Guanapo</strain>
    </source>
</reference>
<protein>
    <submittedName>
        <fullName evidence="1">Uncharacterized protein</fullName>
    </submittedName>
</protein>
<proteinExistence type="predicted"/>
<evidence type="ECO:0000313" key="2">
    <source>
        <dbReference type="Proteomes" id="UP000242638"/>
    </source>
</evidence>
<dbReference type="Bgee" id="ENSPREG00000021656">
    <property type="expression patterns" value="Expressed in caudal fin and 1 other cell type or tissue"/>
</dbReference>
<keyword evidence="2" id="KW-1185">Reference proteome</keyword>
<dbReference type="Ensembl" id="ENSPRET00000032333.1">
    <property type="protein sequence ID" value="ENSPREP00000031972.1"/>
    <property type="gene ID" value="ENSPREG00000021656.1"/>
</dbReference>
<dbReference type="AlphaFoldDB" id="A0A3P9QCT2"/>
<dbReference type="InterPro" id="IPR039938">
    <property type="entry name" value="Sp4-like"/>
</dbReference>
<sequence>NISSSIGVPSINQNVSVKLSEKCLVAMFVAKLSTKGPISIDTSEPTQERKLLAAIYAVKHTLTSQPLRLAVMFVVKHSSKSPIFTNTREFIQERNPVMCVRSRSTATSAGNRSSVSTWESTRWKSPLSVTSVAKCSNKRRTLLHTNESTRGRNHLSAKCVERRLTERRGFARTTESTREKNHLVAIFAAPCSMTAQPLGNT</sequence>
<accession>A0A3P9QCT2</accession>
<reference evidence="1" key="2">
    <citation type="submission" date="2025-08" db="UniProtKB">
        <authorList>
            <consortium name="Ensembl"/>
        </authorList>
    </citation>
    <scope>IDENTIFICATION</scope>
    <source>
        <strain evidence="1">Guanapo</strain>
    </source>
</reference>